<dbReference type="Gene3D" id="3.30.70.1400">
    <property type="entry name" value="Aminomethyltransferase beta-barrel domains"/>
    <property type="match status" value="1"/>
</dbReference>
<protein>
    <submittedName>
        <fullName evidence="2">Folate-binding protein</fullName>
    </submittedName>
</protein>
<dbReference type="InterPro" id="IPR017703">
    <property type="entry name" value="YgfZ/GCV_T_CS"/>
</dbReference>
<reference evidence="2 3" key="1">
    <citation type="submission" date="2014-01" db="EMBL/GenBank/DDBJ databases">
        <title>Interspecies Systems Biology Uncovers Metabolites Affecting C. elegans Gene Expression and Life History Traits.</title>
        <authorList>
            <person name="Watson E."/>
            <person name="Macneil L.T."/>
            <person name="Ritter A.D."/>
            <person name="Yilmaz L.S."/>
            <person name="Rosebrock A.P."/>
            <person name="Caudy A.A."/>
            <person name="Walhout A.J."/>
        </authorList>
    </citation>
    <scope>NUCLEOTIDE SEQUENCE [LARGE SCALE GENOMIC DNA]</scope>
    <source>
        <strain evidence="2 3">DA1877</strain>
    </source>
</reference>
<evidence type="ECO:0000313" key="3">
    <source>
        <dbReference type="Proteomes" id="UP000020766"/>
    </source>
</evidence>
<evidence type="ECO:0000259" key="1">
    <source>
        <dbReference type="Pfam" id="PF01571"/>
    </source>
</evidence>
<dbReference type="EMBL" id="JBOK01000021">
    <property type="protein sequence ID" value="EXU79060.1"/>
    <property type="molecule type" value="Genomic_DNA"/>
</dbReference>
<accession>A0A014NYT5</accession>
<dbReference type="RefSeq" id="WP_043386373.1">
    <property type="nucleotide sequence ID" value="NZ_JBOK01000021.1"/>
</dbReference>
<dbReference type="InterPro" id="IPR045179">
    <property type="entry name" value="YgfZ/GcvT"/>
</dbReference>
<dbReference type="PIRSF" id="PIRSF006487">
    <property type="entry name" value="GcvT"/>
    <property type="match status" value="1"/>
</dbReference>
<dbReference type="STRING" id="225991.MA05_11560"/>
<organism evidence="2 3">
    <name type="scientific">Comamonas aquatica DA1877</name>
    <dbReference type="NCBI Taxonomy" id="1457173"/>
    <lineage>
        <taxon>Bacteria</taxon>
        <taxon>Pseudomonadati</taxon>
        <taxon>Pseudomonadota</taxon>
        <taxon>Betaproteobacteria</taxon>
        <taxon>Burkholderiales</taxon>
        <taxon>Comamonadaceae</taxon>
        <taxon>Comamonas</taxon>
    </lineage>
</organism>
<dbReference type="InterPro" id="IPR006222">
    <property type="entry name" value="GCVT_N"/>
</dbReference>
<proteinExistence type="predicted"/>
<dbReference type="Proteomes" id="UP000020766">
    <property type="component" value="Unassembled WGS sequence"/>
</dbReference>
<dbReference type="PANTHER" id="PTHR22602">
    <property type="entry name" value="TRANSFERASE CAF17, MITOCHONDRIAL-RELATED"/>
    <property type="match status" value="1"/>
</dbReference>
<dbReference type="GO" id="GO:0016226">
    <property type="term" value="P:iron-sulfur cluster assembly"/>
    <property type="evidence" value="ECO:0007669"/>
    <property type="project" value="TreeGrafter"/>
</dbReference>
<dbReference type="SUPFAM" id="SSF103025">
    <property type="entry name" value="Folate-binding domain"/>
    <property type="match status" value="1"/>
</dbReference>
<dbReference type="PANTHER" id="PTHR22602:SF0">
    <property type="entry name" value="TRANSFERASE CAF17, MITOCHONDRIAL-RELATED"/>
    <property type="match status" value="1"/>
</dbReference>
<evidence type="ECO:0000313" key="2">
    <source>
        <dbReference type="EMBL" id="EXU79060.1"/>
    </source>
</evidence>
<dbReference type="Gene3D" id="2.40.30.160">
    <property type="match status" value="1"/>
</dbReference>
<dbReference type="Pfam" id="PF01571">
    <property type="entry name" value="GCV_T"/>
    <property type="match status" value="1"/>
</dbReference>
<sequence length="302" mass="31707">MTQTLQGIAPISHLGIIRVQGEDAAQFLHNQLTNDFALLDLQHARLAAFCSAKGRMQASFIGFKRAADDILLVCSRDLLAPTLKRLSMFVLRAKAKLSDASADFQLLGLAGDAVPGSLQAPWSLQTTAEGAHIVQLYPAAQQLRALWVAPVATPAPTGAALSAEAWLWSEVASGVATVSQPVFEQFVPQMLNYESVGGVNFKKGCYPGQEVVARSQFRGTLKRRAFIVHAAGPLSAGAEVFAASDAEQATGTVVQAAPRPDGGWAAIVSMQISAAGEALTAGSASGEALQLQALPYALLDDI</sequence>
<name>A0A014NYT5_9BURK</name>
<keyword evidence="3" id="KW-1185">Reference proteome</keyword>
<dbReference type="NCBIfam" id="TIGR03317">
    <property type="entry name" value="ygfZ_signature"/>
    <property type="match status" value="1"/>
</dbReference>
<feature type="domain" description="GCVT N-terminal" evidence="1">
    <location>
        <begin position="6"/>
        <end position="113"/>
    </location>
</feature>
<gene>
    <name evidence="2" type="ORF">AX13_08385</name>
</gene>
<dbReference type="PATRIC" id="fig|1457173.3.peg.3097"/>
<comment type="caution">
    <text evidence="2">The sequence shown here is derived from an EMBL/GenBank/DDBJ whole genome shotgun (WGS) entry which is preliminary data.</text>
</comment>
<dbReference type="AlphaFoldDB" id="A0A014NYT5"/>